<reference evidence="3 4" key="1">
    <citation type="submission" date="2018-11" db="EMBL/GenBank/DDBJ databases">
        <title>Proposal to divide the Flavobacteriaceae and reorganize its genera based on Amino Acid Identity values calculated from whole genome sequences.</title>
        <authorList>
            <person name="Nicholson A.C."/>
            <person name="Gulvik C.A."/>
            <person name="Whitney A.M."/>
            <person name="Humrighouse B.W."/>
            <person name="Bell M."/>
            <person name="Holmes B."/>
            <person name="Steigerwalt A.G."/>
            <person name="Villarma A."/>
            <person name="Sheth M."/>
            <person name="Batra D."/>
            <person name="Pryor J."/>
            <person name="Bernardet J.-F."/>
            <person name="Hugo C."/>
            <person name="Kampfer P."/>
            <person name="Newman J."/>
            <person name="McQuiston J.R."/>
        </authorList>
    </citation>
    <scope>NUCLEOTIDE SEQUENCE [LARGE SCALE GENOMIC DNA]</scope>
    <source>
        <strain evidence="1 3">G0207</strain>
        <strain evidence="2 4">H5143</strain>
    </source>
</reference>
<dbReference type="EMBL" id="CP033912">
    <property type="protein sequence ID" value="AZA95596.1"/>
    <property type="molecule type" value="Genomic_DNA"/>
</dbReference>
<sequence length="283" mass="31393">MKLNIEFLQTGGVPLTNDLMANIMEAIKLYDVLGSVAGHMTILSGCEPVAGSANTVSPGVVAINDEVLFFEGGQITPNVFVNEQKISKTFQDQQNKVLIRKRTVNFGNTVPPNQYAWADFVRLQTLKGIQQSLDLKANQTQVDNHEARLQRLELKTAPIENGGVVWLFRKPASQIPAGWKECTDFRKKTIFGYDPTDPGVWSDLNHQGGTSTITLKKENLPNVKIKTNLLQPYGPNTGQGGFDGSSSNQWNWKNMESEPLGSSEPIDILNPHRLVNFIEPNFQ</sequence>
<dbReference type="AlphaFoldDB" id="A0AAD1DL88"/>
<evidence type="ECO:0000313" key="1">
    <source>
        <dbReference type="EMBL" id="AZA87167.1"/>
    </source>
</evidence>
<name>A0AAD1DL88_9FLAO</name>
<organism evidence="1 3">
    <name type="scientific">Chryseobacterium shandongense</name>
    <dbReference type="NCBI Taxonomy" id="1493872"/>
    <lineage>
        <taxon>Bacteria</taxon>
        <taxon>Pseudomonadati</taxon>
        <taxon>Bacteroidota</taxon>
        <taxon>Flavobacteriia</taxon>
        <taxon>Flavobacteriales</taxon>
        <taxon>Weeksellaceae</taxon>
        <taxon>Chryseobacterium group</taxon>
        <taxon>Chryseobacterium</taxon>
    </lineage>
</organism>
<evidence type="ECO:0000313" key="2">
    <source>
        <dbReference type="EMBL" id="AZA95596.1"/>
    </source>
</evidence>
<protein>
    <submittedName>
        <fullName evidence="1">Uncharacterized protein</fullName>
    </submittedName>
</protein>
<accession>A0AAD1DL88</accession>
<dbReference type="EMBL" id="CP033915">
    <property type="protein sequence ID" value="AZA87167.1"/>
    <property type="molecule type" value="Genomic_DNA"/>
</dbReference>
<keyword evidence="4" id="KW-1185">Reference proteome</keyword>
<dbReference type="CDD" id="cd22641">
    <property type="entry name" value="C24-like"/>
    <property type="match status" value="1"/>
</dbReference>
<evidence type="ECO:0000313" key="3">
    <source>
        <dbReference type="Proteomes" id="UP000274073"/>
    </source>
</evidence>
<dbReference type="Proteomes" id="UP000274073">
    <property type="component" value="Chromosome"/>
</dbReference>
<dbReference type="Proteomes" id="UP000281741">
    <property type="component" value="Chromosome"/>
</dbReference>
<dbReference type="RefSeq" id="WP_123854474.1">
    <property type="nucleotide sequence ID" value="NZ_CP033912.1"/>
</dbReference>
<gene>
    <name evidence="1" type="ORF">EG349_10385</name>
    <name evidence="2" type="ORF">EG353_08460</name>
</gene>
<evidence type="ECO:0000313" key="4">
    <source>
        <dbReference type="Proteomes" id="UP000281741"/>
    </source>
</evidence>
<proteinExistence type="predicted"/>